<accession>A0A6J7X8S1</accession>
<evidence type="ECO:0000313" key="1">
    <source>
        <dbReference type="EMBL" id="CAB5226287.1"/>
    </source>
</evidence>
<sequence>MPVTSKLKNKIDLPVWEWARPALSTPSTGNTTCVDPTSASRYIYYLNNANNSAGGFSRYDTITDSWQALSNTINNFANNATTMTYSKWHGHYGRVISAGTGSNTLELAALQGNALVGYKIRIIAGRGAGQERTITAVSDPIVRDRGLVSTASNTQIIGDTAGVGVKQWRVNQWRDYQVRAIYGSTAGALVRPILYNNYNTLTFSDPAWASITPWWGPTSPTATAIPGTTPTTIFQIESNIITVNSNWTTAPDATSQFVILSDGIWYINSSTGNAFYTINYYDVIADIWYNKTSTASVFTAQMGIDACSEKFLEYPTYLLVDTASSATDNTLTDTSLALCANQYANYAVSILSGTGIGQYRSVVANNSNTFFIGKKWNVTPDSTSQFVIHRDVNNFFWNGGGLAAIFQYDVDSDQSVISKIYDNGVARTVAVSGAGFEPLAVTSITRATGGATAIAIATAGSGYAVDTIITFTGGASVRVTGINSTGGITSISIENFGSGYAGGNAAMTISSTTPALPTGGTAATFTNTTASVVGTVATVASHPFKMGDIVTITGDTAASPNFNNTYTIISNNAVTGFGFIASAAQNATVPAQGTTSLVDVTKSWTTNELVGKLVQITSGASPNPTVQIRKITSNTATTINWVGTATAATNSTSRYVIIDEKAFATEQSYAVAAAGGKSGVATSGTSSSLTDTTKNWPINYWTDTRPTGASNTARRVKIIAGTGNGAEMVITSNTANTLNFASQAFTVDNTTVYQIMECFGQATGGTSTSLIDTTQNWATNSMVGKRVRMVAGSSTTNEATVTANTQTTLTFSTVTAPDTTTSYSIIEPTTRGSGSSMFILRNSTNSNLNNRFLYMFRGAATAELGRYNTRTEIFEPITFFPFTETLTTGTSYAYDGVDRIYFQKDATGRCYYYDVAENMVYNSSTTPYSQGTAAIGNRMEIVTTEDNLKYLYVIRNGGQEFWRTLLFW</sequence>
<name>A0A6J7X8S1_9CAUD</name>
<organism evidence="1">
    <name type="scientific">uncultured Caudovirales phage</name>
    <dbReference type="NCBI Taxonomy" id="2100421"/>
    <lineage>
        <taxon>Viruses</taxon>
        <taxon>Duplodnaviria</taxon>
        <taxon>Heunggongvirae</taxon>
        <taxon>Uroviricota</taxon>
        <taxon>Caudoviricetes</taxon>
        <taxon>Peduoviridae</taxon>
        <taxon>Maltschvirus</taxon>
        <taxon>Maltschvirus maltsch</taxon>
    </lineage>
</organism>
<reference evidence="1" key="1">
    <citation type="submission" date="2020-05" db="EMBL/GenBank/DDBJ databases">
        <authorList>
            <person name="Chiriac C."/>
            <person name="Salcher M."/>
            <person name="Ghai R."/>
            <person name="Kavagutti S V."/>
        </authorList>
    </citation>
    <scope>NUCLEOTIDE SEQUENCE</scope>
</reference>
<protein>
    <submittedName>
        <fullName evidence="1">Uncharacterized protein</fullName>
    </submittedName>
</protein>
<proteinExistence type="predicted"/>
<gene>
    <name evidence="1" type="ORF">UFOVP760_66</name>
</gene>
<dbReference type="EMBL" id="LR798360">
    <property type="protein sequence ID" value="CAB5226287.1"/>
    <property type="molecule type" value="Genomic_DNA"/>
</dbReference>